<comment type="caution">
    <text evidence="1">The sequence shown here is derived from an EMBL/GenBank/DDBJ whole genome shotgun (WGS) entry which is preliminary data.</text>
</comment>
<reference evidence="1 2" key="1">
    <citation type="submission" date="2018-04" db="EMBL/GenBank/DDBJ databases">
        <title>Active sludge and wastewater microbial communities from Klosterneuburg, Austria.</title>
        <authorList>
            <person name="Wagner M."/>
        </authorList>
    </citation>
    <scope>NUCLEOTIDE SEQUENCE [LARGE SCALE GENOMIC DNA]</scope>
    <source>
        <strain evidence="1 2">Nl12</strain>
    </source>
</reference>
<protein>
    <submittedName>
        <fullName evidence="1">Uncharacterized protein</fullName>
    </submittedName>
</protein>
<proteinExistence type="predicted"/>
<dbReference type="EMBL" id="QAOK01000009">
    <property type="protein sequence ID" value="PTQ81493.1"/>
    <property type="molecule type" value="Genomic_DNA"/>
</dbReference>
<gene>
    <name evidence="1" type="ORF">C8R21_10944</name>
</gene>
<dbReference type="Proteomes" id="UP000244152">
    <property type="component" value="Unassembled WGS sequence"/>
</dbReference>
<dbReference type="AlphaFoldDB" id="A0A2T5ICD8"/>
<evidence type="ECO:0000313" key="1">
    <source>
        <dbReference type="EMBL" id="PTQ81493.1"/>
    </source>
</evidence>
<name>A0A2T5ICD8_9PROT</name>
<sequence>MVLQHGEHNTSITCNCQDKLVKSKLVSLFTSIEWKEGLSFERIRMGQSLEALGNTDKCKLTAGNPDKRNFSLALVRSARAKLHHMIITKDDRIIDSIPIGSAE</sequence>
<accession>A0A2T5ICD8</accession>
<organism evidence="1 2">
    <name type="scientific">Nitrosospira multiformis</name>
    <dbReference type="NCBI Taxonomy" id="1231"/>
    <lineage>
        <taxon>Bacteria</taxon>
        <taxon>Pseudomonadati</taxon>
        <taxon>Pseudomonadota</taxon>
        <taxon>Betaproteobacteria</taxon>
        <taxon>Nitrosomonadales</taxon>
        <taxon>Nitrosomonadaceae</taxon>
        <taxon>Nitrosospira</taxon>
    </lineage>
</organism>
<evidence type="ECO:0000313" key="2">
    <source>
        <dbReference type="Proteomes" id="UP000244152"/>
    </source>
</evidence>